<dbReference type="EMBL" id="CAMAPF010000916">
    <property type="protein sequence ID" value="CAH9120878.1"/>
    <property type="molecule type" value="Genomic_DNA"/>
</dbReference>
<dbReference type="Proteomes" id="UP001152523">
    <property type="component" value="Unassembled WGS sequence"/>
</dbReference>
<protein>
    <submittedName>
        <fullName evidence="1">Uncharacterized protein</fullName>
    </submittedName>
</protein>
<comment type="caution">
    <text evidence="1">The sequence shown here is derived from an EMBL/GenBank/DDBJ whole genome shotgun (WGS) entry which is preliminary data.</text>
</comment>
<name>A0AAV0EAT9_9ASTE</name>
<sequence length="103" mass="11834">MVDYVIPNRLVSKYEIEIFLGQLPDKHNASKFLLGIGKRMNGLLGKGFFCWGKIMPEWPVAASLVVACHCLPCRCYNPSQPKFVLAIRQLNRCCHPCHRHFDF</sequence>
<accession>A0AAV0EAT9</accession>
<dbReference type="AlphaFoldDB" id="A0AAV0EAT9"/>
<organism evidence="1 2">
    <name type="scientific">Cuscuta epithymum</name>
    <dbReference type="NCBI Taxonomy" id="186058"/>
    <lineage>
        <taxon>Eukaryota</taxon>
        <taxon>Viridiplantae</taxon>
        <taxon>Streptophyta</taxon>
        <taxon>Embryophyta</taxon>
        <taxon>Tracheophyta</taxon>
        <taxon>Spermatophyta</taxon>
        <taxon>Magnoliopsida</taxon>
        <taxon>eudicotyledons</taxon>
        <taxon>Gunneridae</taxon>
        <taxon>Pentapetalae</taxon>
        <taxon>asterids</taxon>
        <taxon>lamiids</taxon>
        <taxon>Solanales</taxon>
        <taxon>Convolvulaceae</taxon>
        <taxon>Cuscuteae</taxon>
        <taxon>Cuscuta</taxon>
        <taxon>Cuscuta subgen. Cuscuta</taxon>
    </lineage>
</organism>
<feature type="non-terminal residue" evidence="1">
    <location>
        <position position="103"/>
    </location>
</feature>
<evidence type="ECO:0000313" key="2">
    <source>
        <dbReference type="Proteomes" id="UP001152523"/>
    </source>
</evidence>
<gene>
    <name evidence="1" type="ORF">CEPIT_LOCUS23271</name>
</gene>
<reference evidence="1" key="1">
    <citation type="submission" date="2022-07" db="EMBL/GenBank/DDBJ databases">
        <authorList>
            <person name="Macas J."/>
            <person name="Novak P."/>
            <person name="Neumann P."/>
        </authorList>
    </citation>
    <scope>NUCLEOTIDE SEQUENCE</scope>
</reference>
<evidence type="ECO:0000313" key="1">
    <source>
        <dbReference type="EMBL" id="CAH9120878.1"/>
    </source>
</evidence>
<proteinExistence type="predicted"/>
<keyword evidence="2" id="KW-1185">Reference proteome</keyword>